<dbReference type="AlphaFoldDB" id="A0A1X7VE68"/>
<dbReference type="InterPro" id="IPR043502">
    <property type="entry name" value="DNA/RNA_pol_sf"/>
</dbReference>
<dbReference type="InParanoid" id="A0A1X7VE68"/>
<proteinExistence type="predicted"/>
<sequence length="204" mass="22941">MTKEDFEEQKEVFCLQEVNDVVLMEDIPSQLIMYWVRMAKKHSQMMKHDLTSTKKEQQEGINCKADMRSPMNVTDVGMLNYLSPVASALLSVIPVGQAPVCFKETCAEDLRLEKHLSLLQEKFGKLKGMEATVFVPLDGHFQVFKPRPIPYALKQKVKLELDLAQKVGIITPVEYSDWAAPTVPVFKPDGGVCCGDHKVTVNSV</sequence>
<dbReference type="EnsemblMetazoa" id="Aqu2.1.38278_001">
    <property type="protein sequence ID" value="Aqu2.1.38278_001"/>
    <property type="gene ID" value="Aqu2.1.38278"/>
</dbReference>
<reference evidence="1" key="1">
    <citation type="submission" date="2017-05" db="UniProtKB">
        <authorList>
            <consortium name="EnsemblMetazoa"/>
        </authorList>
    </citation>
    <scope>IDENTIFICATION</scope>
</reference>
<organism evidence="1">
    <name type="scientific">Amphimedon queenslandica</name>
    <name type="common">Sponge</name>
    <dbReference type="NCBI Taxonomy" id="400682"/>
    <lineage>
        <taxon>Eukaryota</taxon>
        <taxon>Metazoa</taxon>
        <taxon>Porifera</taxon>
        <taxon>Demospongiae</taxon>
        <taxon>Heteroscleromorpha</taxon>
        <taxon>Haplosclerida</taxon>
        <taxon>Niphatidae</taxon>
        <taxon>Amphimedon</taxon>
    </lineage>
</organism>
<protein>
    <submittedName>
        <fullName evidence="1">Uncharacterized protein</fullName>
    </submittedName>
</protein>
<name>A0A1X7VE68_AMPQE</name>
<dbReference type="SUPFAM" id="SSF56672">
    <property type="entry name" value="DNA/RNA polymerases"/>
    <property type="match status" value="1"/>
</dbReference>
<evidence type="ECO:0000313" key="1">
    <source>
        <dbReference type="EnsemblMetazoa" id="Aqu2.1.38278_001"/>
    </source>
</evidence>
<dbReference type="Gene3D" id="3.10.10.10">
    <property type="entry name" value="HIV Type 1 Reverse Transcriptase, subunit A, domain 1"/>
    <property type="match status" value="1"/>
</dbReference>
<accession>A0A1X7VE68</accession>